<name>A0ABW3LES7_9BACI</name>
<dbReference type="Pfam" id="PF09148">
    <property type="entry name" value="DUF1934"/>
    <property type="match status" value="1"/>
</dbReference>
<gene>
    <name evidence="1" type="ORF">ACFQ3N_00425</name>
</gene>
<dbReference type="InterPro" id="IPR015231">
    <property type="entry name" value="DUF1934"/>
</dbReference>
<protein>
    <submittedName>
        <fullName evidence="1">DUF1934 domain-containing protein</fullName>
    </submittedName>
</protein>
<proteinExistence type="predicted"/>
<sequence length="141" mass="16380">MKSQQANVQIELKTAIEDDGQLEHSTIKQSGNFYHKNNIDVLTFKEDMEGLIIRNMITIQKDKVSIKRTGSISMNQQFRVNQLTENVYQHPHGNIHMETFTKDMEYLPDNGLLTVNYIVKLNGQEERKHQLVLSFTEEVSQ</sequence>
<accession>A0ABW3LES7</accession>
<dbReference type="InterPro" id="IPR012674">
    <property type="entry name" value="Calycin"/>
</dbReference>
<reference evidence="2" key="1">
    <citation type="journal article" date="2019" name="Int. J. Syst. Evol. Microbiol.">
        <title>The Global Catalogue of Microorganisms (GCM) 10K type strain sequencing project: providing services to taxonomists for standard genome sequencing and annotation.</title>
        <authorList>
            <consortium name="The Broad Institute Genomics Platform"/>
            <consortium name="The Broad Institute Genome Sequencing Center for Infectious Disease"/>
            <person name="Wu L."/>
            <person name="Ma J."/>
        </authorList>
    </citation>
    <scope>NUCLEOTIDE SEQUENCE [LARGE SCALE GENOMIC DNA]</scope>
    <source>
        <strain evidence="2">CCUG 56754</strain>
    </source>
</reference>
<dbReference type="EMBL" id="JBHTKJ010000001">
    <property type="protein sequence ID" value="MFD1036893.1"/>
    <property type="molecule type" value="Genomic_DNA"/>
</dbReference>
<dbReference type="RefSeq" id="WP_390358493.1">
    <property type="nucleotide sequence ID" value="NZ_JBHTKJ010000001.1"/>
</dbReference>
<keyword evidence="2" id="KW-1185">Reference proteome</keyword>
<dbReference type="SUPFAM" id="SSF50814">
    <property type="entry name" value="Lipocalins"/>
    <property type="match status" value="1"/>
</dbReference>
<evidence type="ECO:0000313" key="1">
    <source>
        <dbReference type="EMBL" id="MFD1036893.1"/>
    </source>
</evidence>
<evidence type="ECO:0000313" key="2">
    <source>
        <dbReference type="Proteomes" id="UP001597040"/>
    </source>
</evidence>
<organism evidence="1 2">
    <name type="scientific">Virgibacillus byunsanensis</name>
    <dbReference type="NCBI Taxonomy" id="570945"/>
    <lineage>
        <taxon>Bacteria</taxon>
        <taxon>Bacillati</taxon>
        <taxon>Bacillota</taxon>
        <taxon>Bacilli</taxon>
        <taxon>Bacillales</taxon>
        <taxon>Bacillaceae</taxon>
        <taxon>Virgibacillus</taxon>
    </lineage>
</organism>
<dbReference type="Proteomes" id="UP001597040">
    <property type="component" value="Unassembled WGS sequence"/>
</dbReference>
<comment type="caution">
    <text evidence="1">The sequence shown here is derived from an EMBL/GenBank/DDBJ whole genome shotgun (WGS) entry which is preliminary data.</text>
</comment>
<dbReference type="Gene3D" id="2.40.128.20">
    <property type="match status" value="1"/>
</dbReference>